<protein>
    <submittedName>
        <fullName evidence="2">Uncharacterized protein</fullName>
    </submittedName>
</protein>
<dbReference type="PANTHER" id="PTHR31755">
    <property type="entry name" value="FOLATE RECEPTOR-LIKE"/>
    <property type="match status" value="1"/>
</dbReference>
<comment type="caution">
    <text evidence="2">The sequence shown here is derived from an EMBL/GenBank/DDBJ whole genome shotgun (WGS) entry which is preliminary data.</text>
</comment>
<sequence length="446" mass="50629">MPGRRLLVNPIRLQHSSVASIVGDTTAVPSRSTGEPLSFSSSSDPAVDKDVIGYGEKRDGKDDPECLDNHKMIRVCDKLIEVFMVDKPTPTDWRRLLAFSKEWSNIRPHFYRRCQDRADSEGDPGKKHSLLRLGRKLKEHPSPVNFLPPLGRSFFEIQLKECIIWMLPHIDEDVKRHNELLEVIKGTPPADISAVVAKRRKDFTKEFFVHLHTVAESYHDNPTEQNALAKLGNMCLAAVQTYDTASESIEALNAAELKFQDILNSPSLDVACRKIDSLAEKNQLDSALVLMITKAWSAAKESNMTKDEIGLEPETGTENCGPKIVKLVWLVVKDVLFHLYTTARGNLQRLMPKEIRILKYLLTIEDPEEKMSALKDAFTPGDEIEGKDVDCLYTTPEKLHTWMQTVVDAFHFSREGTLIREARDLMNPKIIQKLEELKKLVQDNFM</sequence>
<organism evidence="2 4">
    <name type="scientific">Vitis vinifera</name>
    <name type="common">Grape</name>
    <dbReference type="NCBI Taxonomy" id="29760"/>
    <lineage>
        <taxon>Eukaryota</taxon>
        <taxon>Viridiplantae</taxon>
        <taxon>Streptophyta</taxon>
        <taxon>Embryophyta</taxon>
        <taxon>Tracheophyta</taxon>
        <taxon>Spermatophyta</taxon>
        <taxon>Magnoliopsida</taxon>
        <taxon>eudicotyledons</taxon>
        <taxon>Gunneridae</taxon>
        <taxon>Pentapetalae</taxon>
        <taxon>rosids</taxon>
        <taxon>Vitales</taxon>
        <taxon>Vitaceae</taxon>
        <taxon>Viteae</taxon>
        <taxon>Vitis</taxon>
    </lineage>
</organism>
<feature type="region of interest" description="Disordered" evidence="1">
    <location>
        <begin position="24"/>
        <end position="49"/>
    </location>
</feature>
<name>A0A438F8E9_VITVI</name>
<feature type="compositionally biased region" description="Polar residues" evidence="1">
    <location>
        <begin position="27"/>
        <end position="44"/>
    </location>
</feature>
<gene>
    <name evidence="2" type="primary">VvCHDh000090_1</name>
    <name evidence="3" type="synonym">VvCHDp001317_2</name>
    <name evidence="3" type="ORF">CK203_022034</name>
    <name evidence="2" type="ORF">CK203_106376</name>
</gene>
<evidence type="ECO:0000313" key="2">
    <source>
        <dbReference type="EMBL" id="RVW56012.1"/>
    </source>
</evidence>
<evidence type="ECO:0000313" key="4">
    <source>
        <dbReference type="Proteomes" id="UP000288805"/>
    </source>
</evidence>
<dbReference type="AlphaFoldDB" id="A0A438F8E9"/>
<evidence type="ECO:0000256" key="1">
    <source>
        <dbReference type="SAM" id="MobiDB-lite"/>
    </source>
</evidence>
<accession>A0A438F8E9</accession>
<reference evidence="2 4" key="1">
    <citation type="journal article" date="2018" name="PLoS Genet.">
        <title>Population sequencing reveals clonal diversity and ancestral inbreeding in the grapevine cultivar Chardonnay.</title>
        <authorList>
            <person name="Roach M.J."/>
            <person name="Johnson D.L."/>
            <person name="Bohlmann J."/>
            <person name="van Vuuren H.J."/>
            <person name="Jones S.J."/>
            <person name="Pretorius I.S."/>
            <person name="Schmidt S.A."/>
            <person name="Borneman A.R."/>
        </authorList>
    </citation>
    <scope>NUCLEOTIDE SEQUENCE [LARGE SCALE GENOMIC DNA]</scope>
    <source>
        <strain evidence="4">cv. Chardonnay</strain>
        <strain evidence="2">I10V1</strain>
        <tissue evidence="2">Leaf</tissue>
    </source>
</reference>
<dbReference type="EMBL" id="QGNW01001100">
    <property type="protein sequence ID" value="RVW56012.1"/>
    <property type="molecule type" value="Genomic_DNA"/>
</dbReference>
<dbReference type="EMBL" id="QGNW01000688">
    <property type="protein sequence ID" value="RVW65463.1"/>
    <property type="molecule type" value="Genomic_DNA"/>
</dbReference>
<dbReference type="PANTHER" id="PTHR31755:SF3">
    <property type="entry name" value="EXOCYST COMPLEX COMPONENT SEC6"/>
    <property type="match status" value="1"/>
</dbReference>
<dbReference type="InterPro" id="IPR040320">
    <property type="entry name" value="At4g37920-like"/>
</dbReference>
<proteinExistence type="predicted"/>
<dbReference type="Proteomes" id="UP000288805">
    <property type="component" value="Unassembled WGS sequence"/>
</dbReference>
<evidence type="ECO:0000313" key="3">
    <source>
        <dbReference type="EMBL" id="RVW65463.1"/>
    </source>
</evidence>